<dbReference type="OrthoDB" id="306311at2759"/>
<name>A0A8S1W528_PAROT</name>
<proteinExistence type="predicted"/>
<keyword evidence="3" id="KW-1185">Reference proteome</keyword>
<dbReference type="OMA" id="YQNETYT"/>
<comment type="caution">
    <text evidence="2">The sequence shown here is derived from an EMBL/GenBank/DDBJ whole genome shotgun (WGS) entry which is preliminary data.</text>
</comment>
<evidence type="ECO:0000313" key="2">
    <source>
        <dbReference type="EMBL" id="CAD8185318.1"/>
    </source>
</evidence>
<protein>
    <submittedName>
        <fullName evidence="2">Uncharacterized protein</fullName>
    </submittedName>
</protein>
<dbReference type="Proteomes" id="UP000683925">
    <property type="component" value="Unassembled WGS sequence"/>
</dbReference>
<organism evidence="2 3">
    <name type="scientific">Paramecium octaurelia</name>
    <dbReference type="NCBI Taxonomy" id="43137"/>
    <lineage>
        <taxon>Eukaryota</taxon>
        <taxon>Sar</taxon>
        <taxon>Alveolata</taxon>
        <taxon>Ciliophora</taxon>
        <taxon>Intramacronucleata</taxon>
        <taxon>Oligohymenophorea</taxon>
        <taxon>Peniculida</taxon>
        <taxon>Parameciidae</taxon>
        <taxon>Paramecium</taxon>
    </lineage>
</organism>
<evidence type="ECO:0000313" key="3">
    <source>
        <dbReference type="Proteomes" id="UP000683925"/>
    </source>
</evidence>
<feature type="coiled-coil region" evidence="1">
    <location>
        <begin position="98"/>
        <end position="125"/>
    </location>
</feature>
<feature type="coiled-coil region" evidence="1">
    <location>
        <begin position="298"/>
        <end position="449"/>
    </location>
</feature>
<accession>A0A8S1W528</accession>
<evidence type="ECO:0000256" key="1">
    <source>
        <dbReference type="SAM" id="Coils"/>
    </source>
</evidence>
<keyword evidence="1" id="KW-0175">Coiled coil</keyword>
<sequence length="571" mass="66355">MNSASSNQLLQKLQNLYSTQKKGSQHSHSPIKPIASKEINQLLQKSSPVPYLQIKQYDVEQWTDRIVRQMDKHGSFTQNEIPLEIQPQKCSLVPQTIQQSLIKSLTHIEKQLKQLKQAKDQDQNTFATILTKIKLFCLDNSTTCFDFYRCTDLILLKYMIYLLILELNQQSNEKQKESMPDQTQQFQSMVKDIVTIVYEIIEEIKSKQHITSQIDNLNNQLTKIQNSFKPQPSSSVKTISKSSHHQRFNSCNLEKNNNSSGFQNKLATEINLSANQFKSNPQLNHGSTKIIKYQIDELEQKSKLITSLNDQILKLQNNNKKQILSISELNAQNESFKSQLQSKIDELEQLKRSYDLLKSSNQLCLEEKEQYLNLYHDFELENTQIKQNLEKYKTAHDQVKTQFDKYQNETYTYYQEQCNQLQQTKDREIKQLKSELNEKSSIIAQLLGDTMFFGKQYKNIVERIVNLSQENLGNEIAELQKELFVSQNTLNAKLNAISSYSDNILQDSGQDYLSQSQLSNMMANRTVSSKSGYQQSLKQSRPYDLLNGQKNQFELMHMLLIQSQVLDEFLS</sequence>
<dbReference type="EMBL" id="CAJJDP010000084">
    <property type="protein sequence ID" value="CAD8185318.1"/>
    <property type="molecule type" value="Genomic_DNA"/>
</dbReference>
<gene>
    <name evidence="2" type="ORF">POCTA_138.1.T0850114</name>
</gene>
<reference evidence="2" key="1">
    <citation type="submission" date="2021-01" db="EMBL/GenBank/DDBJ databases">
        <authorList>
            <consortium name="Genoscope - CEA"/>
            <person name="William W."/>
        </authorList>
    </citation>
    <scope>NUCLEOTIDE SEQUENCE</scope>
</reference>
<dbReference type="AlphaFoldDB" id="A0A8S1W528"/>